<reference evidence="8 9" key="1">
    <citation type="submission" date="2024-07" db="EMBL/GenBank/DDBJ databases">
        <title>Draft sequence of the Neodothiora populina.</title>
        <authorList>
            <person name="Drown D.D."/>
            <person name="Schuette U.S."/>
            <person name="Buechlein A.B."/>
            <person name="Rusch D.R."/>
            <person name="Winton L.W."/>
            <person name="Adams G.A."/>
        </authorList>
    </citation>
    <scope>NUCLEOTIDE SEQUENCE [LARGE SCALE GENOMIC DNA]</scope>
    <source>
        <strain evidence="8 9">CPC 39397</strain>
    </source>
</reference>
<dbReference type="Proteomes" id="UP001562354">
    <property type="component" value="Unassembled WGS sequence"/>
</dbReference>
<dbReference type="InterPro" id="IPR004827">
    <property type="entry name" value="bZIP"/>
</dbReference>
<evidence type="ECO:0000256" key="4">
    <source>
        <dbReference type="ARBA" id="ARBA00023163"/>
    </source>
</evidence>
<dbReference type="Pfam" id="PF07716">
    <property type="entry name" value="bZIP_2"/>
    <property type="match status" value="1"/>
</dbReference>
<dbReference type="SUPFAM" id="SSF57959">
    <property type="entry name" value="Leucine zipper domain"/>
    <property type="match status" value="1"/>
</dbReference>
<keyword evidence="2" id="KW-0805">Transcription regulation</keyword>
<dbReference type="PANTHER" id="PTHR13044:SF14">
    <property type="entry name" value="CRYPTOCEPHAL, ISOFORM A"/>
    <property type="match status" value="1"/>
</dbReference>
<evidence type="ECO:0000256" key="5">
    <source>
        <dbReference type="ARBA" id="ARBA00023242"/>
    </source>
</evidence>
<keyword evidence="9" id="KW-1185">Reference proteome</keyword>
<feature type="compositionally biased region" description="Basic and acidic residues" evidence="6">
    <location>
        <begin position="157"/>
        <end position="170"/>
    </location>
</feature>
<name>A0ABR3P9C0_9PEZI</name>
<evidence type="ECO:0000256" key="3">
    <source>
        <dbReference type="ARBA" id="ARBA00023125"/>
    </source>
</evidence>
<keyword evidence="3" id="KW-0238">DNA-binding</keyword>
<proteinExistence type="predicted"/>
<dbReference type="Gene3D" id="1.20.5.170">
    <property type="match status" value="1"/>
</dbReference>
<evidence type="ECO:0000256" key="2">
    <source>
        <dbReference type="ARBA" id="ARBA00023015"/>
    </source>
</evidence>
<comment type="subcellular location">
    <subcellularLocation>
        <location evidence="1">Nucleus</location>
    </subcellularLocation>
</comment>
<feature type="region of interest" description="Disordered" evidence="6">
    <location>
        <begin position="63"/>
        <end position="200"/>
    </location>
</feature>
<gene>
    <name evidence="8" type="ORF">AAFC00_003000</name>
</gene>
<feature type="region of interest" description="Disordered" evidence="6">
    <location>
        <begin position="229"/>
        <end position="269"/>
    </location>
</feature>
<comment type="caution">
    <text evidence="8">The sequence shown here is derived from an EMBL/GenBank/DDBJ whole genome shotgun (WGS) entry which is preliminary data.</text>
</comment>
<keyword evidence="5" id="KW-0539">Nucleus</keyword>
<dbReference type="GeneID" id="95976702"/>
<evidence type="ECO:0000259" key="7">
    <source>
        <dbReference type="PROSITE" id="PS50217"/>
    </source>
</evidence>
<sequence>MSSYNGRRAPNVSQYIANLNTIPSVADTASQPDFGPFQDDLDLFTNTQFFDFDMNESVPKMDDLGGLFSADRPQTRPQQGPVVVGQDAQGNQPTFQFPDFSFPQAQSMTGHSLPPSPPTALAPYPTQQPAQPAFAASPVTGEKRKSTAASIASPADFEEHSRHAAEEDKRRRNTAASARFRVKKKQREQALEKSAKEMSDKVQFLEARVGQLEMENKWLKGLITEKNLKVVDASSTQSESDKPKANSDSSSEKRKDGVGTEVEAAKATA</sequence>
<feature type="compositionally biased region" description="Basic and acidic residues" evidence="6">
    <location>
        <begin position="239"/>
        <end position="258"/>
    </location>
</feature>
<dbReference type="PANTHER" id="PTHR13044">
    <property type="entry name" value="ACTIVATING TRANSCRIPTION FACTOR ATF 4/5"/>
    <property type="match status" value="1"/>
</dbReference>
<dbReference type="RefSeq" id="XP_069198905.1">
    <property type="nucleotide sequence ID" value="XM_069342404.1"/>
</dbReference>
<organism evidence="8 9">
    <name type="scientific">Neodothiora populina</name>
    <dbReference type="NCBI Taxonomy" id="2781224"/>
    <lineage>
        <taxon>Eukaryota</taxon>
        <taxon>Fungi</taxon>
        <taxon>Dikarya</taxon>
        <taxon>Ascomycota</taxon>
        <taxon>Pezizomycotina</taxon>
        <taxon>Dothideomycetes</taxon>
        <taxon>Dothideomycetidae</taxon>
        <taxon>Dothideales</taxon>
        <taxon>Dothioraceae</taxon>
        <taxon>Neodothiora</taxon>
    </lineage>
</organism>
<dbReference type="InterPro" id="IPR046347">
    <property type="entry name" value="bZIP_sf"/>
</dbReference>
<evidence type="ECO:0000256" key="1">
    <source>
        <dbReference type="ARBA" id="ARBA00004123"/>
    </source>
</evidence>
<keyword evidence="4" id="KW-0804">Transcription</keyword>
<feature type="domain" description="BZIP" evidence="7">
    <location>
        <begin position="163"/>
        <end position="226"/>
    </location>
</feature>
<dbReference type="PROSITE" id="PS50217">
    <property type="entry name" value="BZIP"/>
    <property type="match status" value="1"/>
</dbReference>
<feature type="compositionally biased region" description="Basic and acidic residues" evidence="6">
    <location>
        <begin position="187"/>
        <end position="200"/>
    </location>
</feature>
<evidence type="ECO:0000256" key="6">
    <source>
        <dbReference type="SAM" id="MobiDB-lite"/>
    </source>
</evidence>
<dbReference type="PROSITE" id="PS00036">
    <property type="entry name" value="BZIP_BASIC"/>
    <property type="match status" value="1"/>
</dbReference>
<evidence type="ECO:0000313" key="9">
    <source>
        <dbReference type="Proteomes" id="UP001562354"/>
    </source>
</evidence>
<dbReference type="CDD" id="cd14705">
    <property type="entry name" value="bZIP_Zip1"/>
    <property type="match status" value="1"/>
</dbReference>
<feature type="compositionally biased region" description="Low complexity" evidence="6">
    <location>
        <begin position="121"/>
        <end position="136"/>
    </location>
</feature>
<evidence type="ECO:0000313" key="8">
    <source>
        <dbReference type="EMBL" id="KAL1302629.1"/>
    </source>
</evidence>
<protein>
    <recommendedName>
        <fullName evidence="7">BZIP domain-containing protein</fullName>
    </recommendedName>
</protein>
<accession>A0ABR3P9C0</accession>
<dbReference type="EMBL" id="JBFMKM010000012">
    <property type="protein sequence ID" value="KAL1302629.1"/>
    <property type="molecule type" value="Genomic_DNA"/>
</dbReference>